<evidence type="ECO:0000313" key="5">
    <source>
        <dbReference type="Proteomes" id="UP000008177"/>
    </source>
</evidence>
<dbReference type="STRING" id="999810.G2XP41"/>
<name>G2XP41_BOTF4</name>
<dbReference type="InParanoid" id="G2XP41"/>
<dbReference type="GO" id="GO:0006338">
    <property type="term" value="P:chromatin remodeling"/>
    <property type="evidence" value="ECO:0007669"/>
    <property type="project" value="UniProtKB-ARBA"/>
</dbReference>
<dbReference type="Gene3D" id="2.40.50.40">
    <property type="match status" value="1"/>
</dbReference>
<evidence type="ECO:0000259" key="3">
    <source>
        <dbReference type="PROSITE" id="PS50013"/>
    </source>
</evidence>
<dbReference type="Proteomes" id="UP000008177">
    <property type="component" value="Unplaced contigs"/>
</dbReference>
<dbReference type="HOGENOM" id="CLU_000384_6_3_1"/>
<evidence type="ECO:0000256" key="2">
    <source>
        <dbReference type="SAM" id="MobiDB-lite"/>
    </source>
</evidence>
<organism evidence="4 5">
    <name type="scientific">Botryotinia fuckeliana (strain T4)</name>
    <name type="common">Noble rot fungus</name>
    <name type="synonym">Botrytis cinerea</name>
    <dbReference type="NCBI Taxonomy" id="999810"/>
    <lineage>
        <taxon>Eukaryota</taxon>
        <taxon>Fungi</taxon>
        <taxon>Dikarya</taxon>
        <taxon>Ascomycota</taxon>
        <taxon>Pezizomycotina</taxon>
        <taxon>Leotiomycetes</taxon>
        <taxon>Helotiales</taxon>
        <taxon>Sclerotiniaceae</taxon>
        <taxon>Botrytis</taxon>
    </lineage>
</organism>
<gene>
    <name evidence="4" type="ORF">BofuT4_P074490.1</name>
</gene>
<dbReference type="AlphaFoldDB" id="G2XP41"/>
<dbReference type="InterPro" id="IPR016197">
    <property type="entry name" value="Chromo-like_dom_sf"/>
</dbReference>
<evidence type="ECO:0000256" key="1">
    <source>
        <dbReference type="ARBA" id="ARBA00011353"/>
    </source>
</evidence>
<reference evidence="5" key="1">
    <citation type="journal article" date="2011" name="PLoS Genet.">
        <title>Genomic analysis of the necrotrophic fungal pathogens Sclerotinia sclerotiorum and Botrytis cinerea.</title>
        <authorList>
            <person name="Amselem J."/>
            <person name="Cuomo C.A."/>
            <person name="van Kan J.A."/>
            <person name="Viaud M."/>
            <person name="Benito E.P."/>
            <person name="Couloux A."/>
            <person name="Coutinho P.M."/>
            <person name="de Vries R.P."/>
            <person name="Dyer P.S."/>
            <person name="Fillinger S."/>
            <person name="Fournier E."/>
            <person name="Gout L."/>
            <person name="Hahn M."/>
            <person name="Kohn L."/>
            <person name="Lapalu N."/>
            <person name="Plummer K.M."/>
            <person name="Pradier J.M."/>
            <person name="Quevillon E."/>
            <person name="Sharon A."/>
            <person name="Simon A."/>
            <person name="ten Have A."/>
            <person name="Tudzynski B."/>
            <person name="Tudzynski P."/>
            <person name="Wincker P."/>
            <person name="Andrew M."/>
            <person name="Anthouard V."/>
            <person name="Beever R.E."/>
            <person name="Beffa R."/>
            <person name="Benoit I."/>
            <person name="Bouzid O."/>
            <person name="Brault B."/>
            <person name="Chen Z."/>
            <person name="Choquer M."/>
            <person name="Collemare J."/>
            <person name="Cotton P."/>
            <person name="Danchin E.G."/>
            <person name="Da Silva C."/>
            <person name="Gautier A."/>
            <person name="Giraud C."/>
            <person name="Giraud T."/>
            <person name="Gonzalez C."/>
            <person name="Grossetete S."/>
            <person name="Guldener U."/>
            <person name="Henrissat B."/>
            <person name="Howlett B.J."/>
            <person name="Kodira C."/>
            <person name="Kretschmer M."/>
            <person name="Lappartient A."/>
            <person name="Leroch M."/>
            <person name="Levis C."/>
            <person name="Mauceli E."/>
            <person name="Neuveglise C."/>
            <person name="Oeser B."/>
            <person name="Pearson M."/>
            <person name="Poulain J."/>
            <person name="Poussereau N."/>
            <person name="Quesneville H."/>
            <person name="Rascle C."/>
            <person name="Schumacher J."/>
            <person name="Segurens B."/>
            <person name="Sexton A."/>
            <person name="Silva E."/>
            <person name="Sirven C."/>
            <person name="Soanes D.M."/>
            <person name="Talbot N.J."/>
            <person name="Templeton M."/>
            <person name="Yandava C."/>
            <person name="Yarden O."/>
            <person name="Zeng Q."/>
            <person name="Rollins J.A."/>
            <person name="Lebrun M.H."/>
            <person name="Dickman M."/>
        </authorList>
    </citation>
    <scope>NUCLEOTIDE SEQUENCE [LARGE SCALE GENOMIC DNA]</scope>
    <source>
        <strain evidence="5">T4</strain>
    </source>
</reference>
<dbReference type="SUPFAM" id="SSF54160">
    <property type="entry name" value="Chromo domain-like"/>
    <property type="match status" value="1"/>
</dbReference>
<comment type="subunit">
    <text evidence="1">Component of the NuA4 histone acetyltransferase complex.</text>
</comment>
<dbReference type="InterPro" id="IPR000953">
    <property type="entry name" value="Chromo/chromo_shadow_dom"/>
</dbReference>
<feature type="compositionally biased region" description="Basic and acidic residues" evidence="2">
    <location>
        <begin position="7"/>
        <end position="16"/>
    </location>
</feature>
<protein>
    <recommendedName>
        <fullName evidence="3">Chromo domain-containing protein</fullName>
    </recommendedName>
</protein>
<dbReference type="CDD" id="cd00024">
    <property type="entry name" value="CD_CSD"/>
    <property type="match status" value="1"/>
</dbReference>
<sequence>MKVHKVFSSDRLRKAPDNPVPSQKVDPPPPIVIAADTEFEVQDILASKIVRKEVRYKVRWIGYEDDPVWYYCRDVMYAPHKGRSFHVQYLHAAGPPENLPKWIQNWEEGIDDYDKLSSGKPMESGRKQAYLASLPSLKG</sequence>
<proteinExistence type="predicted"/>
<dbReference type="OrthoDB" id="3506412at2759"/>
<feature type="domain" description="Chromo" evidence="3">
    <location>
        <begin position="39"/>
        <end position="97"/>
    </location>
</feature>
<accession>G2XP41</accession>
<dbReference type="PROSITE" id="PS50013">
    <property type="entry name" value="CHROMO_2"/>
    <property type="match status" value="1"/>
</dbReference>
<dbReference type="EMBL" id="FQ790247">
    <property type="protein sequence ID" value="CCD42647.1"/>
    <property type="molecule type" value="Genomic_DNA"/>
</dbReference>
<feature type="region of interest" description="Disordered" evidence="2">
    <location>
        <begin position="1"/>
        <end position="28"/>
    </location>
</feature>
<evidence type="ECO:0000313" key="4">
    <source>
        <dbReference type="EMBL" id="CCD42647.1"/>
    </source>
</evidence>